<accession>A0A5D0R1U9</accession>
<proteinExistence type="predicted"/>
<evidence type="ECO:0008006" key="3">
    <source>
        <dbReference type="Google" id="ProtNLM"/>
    </source>
</evidence>
<comment type="caution">
    <text evidence="1">The sequence shown here is derived from an EMBL/GenBank/DDBJ whole genome shotgun (WGS) entry which is preliminary data.</text>
</comment>
<dbReference type="RefSeq" id="WP_148367286.1">
    <property type="nucleotide sequence ID" value="NZ_VSKL01000001.1"/>
</dbReference>
<evidence type="ECO:0000313" key="1">
    <source>
        <dbReference type="EMBL" id="TYB75500.1"/>
    </source>
</evidence>
<dbReference type="PROSITE" id="PS51257">
    <property type="entry name" value="PROKAR_LIPOPROTEIN"/>
    <property type="match status" value="1"/>
</dbReference>
<dbReference type="Proteomes" id="UP000324358">
    <property type="component" value="Unassembled WGS sequence"/>
</dbReference>
<dbReference type="EMBL" id="VSKL01000001">
    <property type="protein sequence ID" value="TYB75500.1"/>
    <property type="molecule type" value="Genomic_DNA"/>
</dbReference>
<protein>
    <recommendedName>
        <fullName evidence="3">Lipoprotein</fullName>
    </recommendedName>
</protein>
<gene>
    <name evidence="1" type="ORF">ES675_05095</name>
</gene>
<organism evidence="1 2">
    <name type="scientific">Bizionia algoritergicola</name>
    <dbReference type="NCBI Taxonomy" id="291187"/>
    <lineage>
        <taxon>Bacteria</taxon>
        <taxon>Pseudomonadati</taxon>
        <taxon>Bacteroidota</taxon>
        <taxon>Flavobacteriia</taxon>
        <taxon>Flavobacteriales</taxon>
        <taxon>Flavobacteriaceae</taxon>
        <taxon>Bizionia</taxon>
    </lineage>
</organism>
<dbReference type="AlphaFoldDB" id="A0A5D0R1U9"/>
<dbReference type="OrthoDB" id="980385at2"/>
<reference evidence="1 2" key="1">
    <citation type="submission" date="2019-08" db="EMBL/GenBank/DDBJ databases">
        <title>Genomes of Antarctic Bizionia species.</title>
        <authorList>
            <person name="Bowman J.P."/>
        </authorList>
    </citation>
    <scope>NUCLEOTIDE SEQUENCE [LARGE SCALE GENOMIC DNA]</scope>
    <source>
        <strain evidence="1 2">APA-1</strain>
    </source>
</reference>
<evidence type="ECO:0000313" key="2">
    <source>
        <dbReference type="Proteomes" id="UP000324358"/>
    </source>
</evidence>
<sequence length="230" mass="26709">MKFFSLFIFLTICSCSSQYSSVHVENISSELLKNENRFDLDNKIYTLNREVLYSFSKYEKETLIPSDIKYIRLTVIGTTKPFSKFDSDYSQTVIEYEYLNAAKKILATEKTGLIENDKNIWFHPPRTLDAGILQLSAFPYIKLTDQTKWKWKLDAAFEKYQDVHLVHSYKKMKSISYKTKFGLLPCIPISATSQSHIGISTSVFIYNEKYGFVKLEFNNIDGTTIVLEMI</sequence>
<keyword evidence="2" id="KW-1185">Reference proteome</keyword>
<name>A0A5D0R1U9_9FLAO</name>